<dbReference type="RefSeq" id="XP_013345068.1">
    <property type="nucleotide sequence ID" value="XM_013489614.1"/>
</dbReference>
<dbReference type="HOGENOM" id="CLU_1686221_0_0_1"/>
<evidence type="ECO:0000256" key="1">
    <source>
        <dbReference type="SAM" id="MobiDB-lite"/>
    </source>
</evidence>
<feature type="region of interest" description="Disordered" evidence="1">
    <location>
        <begin position="1"/>
        <end position="28"/>
    </location>
</feature>
<feature type="region of interest" description="Disordered" evidence="1">
    <location>
        <begin position="41"/>
        <end position="119"/>
    </location>
</feature>
<dbReference type="GeneID" id="25371488"/>
<dbReference type="AlphaFoldDB" id="A0A074ZCH5"/>
<dbReference type="Proteomes" id="UP000030641">
    <property type="component" value="Unassembled WGS sequence"/>
</dbReference>
<accession>A0A074ZCH5</accession>
<proteinExistence type="predicted"/>
<dbReference type="EMBL" id="KL584756">
    <property type="protein sequence ID" value="KEQ96401.1"/>
    <property type="molecule type" value="Genomic_DNA"/>
</dbReference>
<gene>
    <name evidence="2" type="ORF">AUEXF2481DRAFT_78814</name>
</gene>
<sequence>MVPRTPAKKKQNKRTQDNPDESLAKSKKLRLTSYELAEDNGHYINSTTSSILHSTANNKNPGRLGVKSKPQPSVGEGEDSEEETSKKAKSLKKIRSSKTKKKAPQKMEKPARKTKATTQMMGDILMTNPGERESLIYKVQRELDLWNESDPGNGIN</sequence>
<evidence type="ECO:0000313" key="3">
    <source>
        <dbReference type="Proteomes" id="UP000030641"/>
    </source>
</evidence>
<organism evidence="2 3">
    <name type="scientific">Aureobasidium subglaciale (strain EXF-2481)</name>
    <name type="common">Aureobasidium pullulans var. subglaciale</name>
    <dbReference type="NCBI Taxonomy" id="1043005"/>
    <lineage>
        <taxon>Eukaryota</taxon>
        <taxon>Fungi</taxon>
        <taxon>Dikarya</taxon>
        <taxon>Ascomycota</taxon>
        <taxon>Pezizomycotina</taxon>
        <taxon>Dothideomycetes</taxon>
        <taxon>Dothideomycetidae</taxon>
        <taxon>Dothideales</taxon>
        <taxon>Saccotheciaceae</taxon>
        <taxon>Aureobasidium</taxon>
    </lineage>
</organism>
<dbReference type="InParanoid" id="A0A074ZCH5"/>
<name>A0A074ZCH5_AURSE</name>
<feature type="compositionally biased region" description="Basic residues" evidence="1">
    <location>
        <begin position="87"/>
        <end position="104"/>
    </location>
</feature>
<evidence type="ECO:0000313" key="2">
    <source>
        <dbReference type="EMBL" id="KEQ96401.1"/>
    </source>
</evidence>
<keyword evidence="3" id="KW-1185">Reference proteome</keyword>
<feature type="compositionally biased region" description="Polar residues" evidence="1">
    <location>
        <begin position="43"/>
        <end position="60"/>
    </location>
</feature>
<protein>
    <submittedName>
        <fullName evidence="2">Uncharacterized protein</fullName>
    </submittedName>
</protein>
<reference evidence="2 3" key="1">
    <citation type="journal article" date="2014" name="BMC Genomics">
        <title>Genome sequencing of four Aureobasidium pullulans varieties: biotechnological potential, stress tolerance, and description of new species.</title>
        <authorList>
            <person name="Gostin Ar C."/>
            <person name="Ohm R.A."/>
            <person name="Kogej T."/>
            <person name="Sonjak S."/>
            <person name="Turk M."/>
            <person name="Zajc J."/>
            <person name="Zalar P."/>
            <person name="Grube M."/>
            <person name="Sun H."/>
            <person name="Han J."/>
            <person name="Sharma A."/>
            <person name="Chiniquy J."/>
            <person name="Ngan C.Y."/>
            <person name="Lipzen A."/>
            <person name="Barry K."/>
            <person name="Grigoriev I.V."/>
            <person name="Gunde-Cimerman N."/>
        </authorList>
    </citation>
    <scope>NUCLEOTIDE SEQUENCE [LARGE SCALE GENOMIC DNA]</scope>
    <source>
        <strain evidence="2 3">EXF-2481</strain>
    </source>
</reference>
<feature type="compositionally biased region" description="Basic residues" evidence="1">
    <location>
        <begin position="1"/>
        <end position="13"/>
    </location>
</feature>